<dbReference type="PANTHER" id="PTHR46696:SF1">
    <property type="entry name" value="CYTOCHROME P450 YJIB-RELATED"/>
    <property type="match status" value="1"/>
</dbReference>
<evidence type="ECO:0000256" key="1">
    <source>
        <dbReference type="ARBA" id="ARBA00010617"/>
    </source>
</evidence>
<evidence type="ECO:0000256" key="6">
    <source>
        <dbReference type="ARBA" id="ARBA00023033"/>
    </source>
</evidence>
<dbReference type="GO" id="GO:0005506">
    <property type="term" value="F:iron ion binding"/>
    <property type="evidence" value="ECO:0007669"/>
    <property type="project" value="InterPro"/>
</dbReference>
<dbReference type="PROSITE" id="PS00086">
    <property type="entry name" value="CYTOCHROME_P450"/>
    <property type="match status" value="1"/>
</dbReference>
<dbReference type="InterPro" id="IPR017972">
    <property type="entry name" value="Cyt_P450_CS"/>
</dbReference>
<keyword evidence="9" id="KW-1185">Reference proteome</keyword>
<dbReference type="GO" id="GO:0004497">
    <property type="term" value="F:monooxygenase activity"/>
    <property type="evidence" value="ECO:0007669"/>
    <property type="project" value="UniProtKB-KW"/>
</dbReference>
<dbReference type="InterPro" id="IPR002397">
    <property type="entry name" value="Cyt_P450_B"/>
</dbReference>
<dbReference type="PRINTS" id="PR00359">
    <property type="entry name" value="BP450"/>
</dbReference>
<keyword evidence="3 7" id="KW-0479">Metal-binding</keyword>
<evidence type="ECO:0000256" key="7">
    <source>
        <dbReference type="RuleBase" id="RU000461"/>
    </source>
</evidence>
<keyword evidence="5 7" id="KW-0408">Iron</keyword>
<dbReference type="EMBL" id="FOAP01000018">
    <property type="protein sequence ID" value="SEM51878.1"/>
    <property type="molecule type" value="Genomic_DNA"/>
</dbReference>
<dbReference type="Pfam" id="PF00067">
    <property type="entry name" value="p450"/>
    <property type="match status" value="1"/>
</dbReference>
<dbReference type="GO" id="GO:0020037">
    <property type="term" value="F:heme binding"/>
    <property type="evidence" value="ECO:0007669"/>
    <property type="project" value="InterPro"/>
</dbReference>
<comment type="similarity">
    <text evidence="1 7">Belongs to the cytochrome P450 family.</text>
</comment>
<sequence>MKTRYDLLSPEVKANPYPTYAEMRHHSPVCQVDPGGMWAVSRYADVMRVLKDPGLFSSRGFGVATNPPWLGGNPFSESMLAMDPPEHGRLRTLITRAFGRAAMERLEPRVRAFAARAVAELPLGAPVDVMAPYALRIPAFVIGDMLGVDPALHVRLKRWADLITGGVTTVRPEEEERKQLARDAVAELKGAFGELLEKRRQAPGEDLLSELLRARVEGEALTPSELMAFCALLLVGGIETAVNMLAVSLVVLLEQPALWTRLREDRSAIPAFIEEVLRYEPPVQAAPRLTTAEVELGGVRLPAGTPLLVLLGSACHDEAQFPQADRFDMDRPGPQNLPFGHGIHFCLGAQLARMEGRLALEALLDRCARLERGPEPVRWHRTLVVRGPASLPVVLHPAGGP</sequence>
<dbReference type="AlphaFoldDB" id="A0A1H7Z2X0"/>
<protein>
    <submittedName>
        <fullName evidence="8">Cytochrome P450</fullName>
    </submittedName>
</protein>
<evidence type="ECO:0000256" key="2">
    <source>
        <dbReference type="ARBA" id="ARBA00022617"/>
    </source>
</evidence>
<dbReference type="Proteomes" id="UP000182719">
    <property type="component" value="Unassembled WGS sequence"/>
</dbReference>
<gene>
    <name evidence="8" type="ORF">SAMN05444354_11820</name>
</gene>
<keyword evidence="4 7" id="KW-0560">Oxidoreductase</keyword>
<dbReference type="InterPro" id="IPR036396">
    <property type="entry name" value="Cyt_P450_sf"/>
</dbReference>
<organism evidence="8 9">
    <name type="scientific">Stigmatella aurantiaca</name>
    <dbReference type="NCBI Taxonomy" id="41"/>
    <lineage>
        <taxon>Bacteria</taxon>
        <taxon>Pseudomonadati</taxon>
        <taxon>Myxococcota</taxon>
        <taxon>Myxococcia</taxon>
        <taxon>Myxococcales</taxon>
        <taxon>Cystobacterineae</taxon>
        <taxon>Archangiaceae</taxon>
        <taxon>Stigmatella</taxon>
    </lineage>
</organism>
<dbReference type="SUPFAM" id="SSF48264">
    <property type="entry name" value="Cytochrome P450"/>
    <property type="match status" value="1"/>
</dbReference>
<evidence type="ECO:0000313" key="8">
    <source>
        <dbReference type="EMBL" id="SEM51878.1"/>
    </source>
</evidence>
<dbReference type="OrthoDB" id="4511384at2"/>
<evidence type="ECO:0000256" key="5">
    <source>
        <dbReference type="ARBA" id="ARBA00023004"/>
    </source>
</evidence>
<dbReference type="CDD" id="cd11078">
    <property type="entry name" value="CYP130-like"/>
    <property type="match status" value="1"/>
</dbReference>
<reference evidence="9" key="1">
    <citation type="submission" date="2016-10" db="EMBL/GenBank/DDBJ databases">
        <authorList>
            <person name="Varghese N."/>
            <person name="Submissions S."/>
        </authorList>
    </citation>
    <scope>NUCLEOTIDE SEQUENCE [LARGE SCALE GENOMIC DNA]</scope>
    <source>
        <strain evidence="9">DSM 17044</strain>
    </source>
</reference>
<evidence type="ECO:0000313" key="9">
    <source>
        <dbReference type="Proteomes" id="UP000182719"/>
    </source>
</evidence>
<proteinExistence type="inferred from homology"/>
<evidence type="ECO:0000256" key="3">
    <source>
        <dbReference type="ARBA" id="ARBA00022723"/>
    </source>
</evidence>
<dbReference type="PRINTS" id="PR00385">
    <property type="entry name" value="P450"/>
</dbReference>
<evidence type="ECO:0000256" key="4">
    <source>
        <dbReference type="ARBA" id="ARBA00023002"/>
    </source>
</evidence>
<dbReference type="GO" id="GO:0016705">
    <property type="term" value="F:oxidoreductase activity, acting on paired donors, with incorporation or reduction of molecular oxygen"/>
    <property type="evidence" value="ECO:0007669"/>
    <property type="project" value="InterPro"/>
</dbReference>
<keyword evidence="6 7" id="KW-0503">Monooxygenase</keyword>
<accession>A0A1H7Z2X0</accession>
<dbReference type="Gene3D" id="1.10.630.10">
    <property type="entry name" value="Cytochrome P450"/>
    <property type="match status" value="1"/>
</dbReference>
<name>A0A1H7Z2X0_STIAU</name>
<dbReference type="InterPro" id="IPR001128">
    <property type="entry name" value="Cyt_P450"/>
</dbReference>
<keyword evidence="2 7" id="KW-0349">Heme</keyword>
<dbReference type="FunFam" id="1.10.630.10:FF:000018">
    <property type="entry name" value="Cytochrome P450 monooxygenase"/>
    <property type="match status" value="1"/>
</dbReference>
<dbReference type="RefSeq" id="WP_075009522.1">
    <property type="nucleotide sequence ID" value="NZ_FOAP01000018.1"/>
</dbReference>
<dbReference type="PANTHER" id="PTHR46696">
    <property type="entry name" value="P450, PUTATIVE (EUROFUNG)-RELATED"/>
    <property type="match status" value="1"/>
</dbReference>